<proteinExistence type="inferred from homology"/>
<dbReference type="PANTHER" id="PTHR34557">
    <property type="entry name" value="PHYTOCHROMOBILIN:FERREDOXIN OXIDOREDUCTASE, CHLOROPLASTIC"/>
    <property type="match status" value="1"/>
</dbReference>
<dbReference type="GO" id="GO:0050897">
    <property type="term" value="F:cobalt ion binding"/>
    <property type="evidence" value="ECO:0007669"/>
    <property type="project" value="InterPro"/>
</dbReference>
<evidence type="ECO:0000256" key="2">
    <source>
        <dbReference type="ARBA" id="ARBA00006908"/>
    </source>
</evidence>
<dbReference type="HAMAP" id="MF_00792">
    <property type="entry name" value="PebA"/>
    <property type="match status" value="1"/>
</dbReference>
<dbReference type="Pfam" id="PF05996">
    <property type="entry name" value="Fe_bilin_red"/>
    <property type="match status" value="1"/>
</dbReference>
<comment type="function">
    <text evidence="1 7">Catalyzes the two-electron reduction of biliverdin IX-alpha at the C15 methine bridge.</text>
</comment>
<name>A0A318R257_PROMR</name>
<evidence type="ECO:0000256" key="1">
    <source>
        <dbReference type="ARBA" id="ARBA00002328"/>
    </source>
</evidence>
<dbReference type="PANTHER" id="PTHR34557:SF1">
    <property type="entry name" value="PHYTOCHROMOBILIN:FERREDOXIN OXIDOREDUCTASE, CHLOROPLASTIC"/>
    <property type="match status" value="1"/>
</dbReference>
<dbReference type="EC" id="1.3.7.2" evidence="3 7"/>
<evidence type="ECO:0000313" key="8">
    <source>
        <dbReference type="EMBL" id="PYE00644.1"/>
    </source>
</evidence>
<keyword evidence="5 7" id="KW-0560">Oxidoreductase</keyword>
<dbReference type="Proteomes" id="UP000247807">
    <property type="component" value="Unassembled WGS sequence"/>
</dbReference>
<dbReference type="AlphaFoldDB" id="A0A318R257"/>
<comment type="caution">
    <text evidence="8">The sequence shown here is derived from an EMBL/GenBank/DDBJ whole genome shotgun (WGS) entry which is preliminary data.</text>
</comment>
<dbReference type="GO" id="GO:0050617">
    <property type="term" value="F:15,16-dihydrobiliverdin:ferredoxin oxidoreductase activity"/>
    <property type="evidence" value="ECO:0007669"/>
    <property type="project" value="UniProtKB-UniRule"/>
</dbReference>
<dbReference type="Gene3D" id="3.40.1500.20">
    <property type="match status" value="1"/>
</dbReference>
<evidence type="ECO:0000256" key="3">
    <source>
        <dbReference type="ARBA" id="ARBA00012717"/>
    </source>
</evidence>
<protein>
    <recommendedName>
        <fullName evidence="4 7">15,16-dihydrobiliverdin:ferredoxin oxidoreductase</fullName>
        <ecNumber evidence="3 7">1.3.7.2</ecNumber>
    </recommendedName>
</protein>
<evidence type="ECO:0000256" key="6">
    <source>
        <dbReference type="ARBA" id="ARBA00048627"/>
    </source>
</evidence>
<sequence>MFDDLLSELTTNILEHGGKNLIVPNEFCERVSKNGNCKLNSWLWDVPEFRRWRVTRLDAGDRLQVLNSVAYPNDQNDMPIMGIDLLWFEKTKKLVAILDFQPLVQDKEYFDRYFDGLKSLKQYFNEFNYDMNSNIYDPSKYFSPWALFCKGGNFEVENILPKVFSSFLKCYWVNLDLSKANKNYIKSKEVSLLHIDYDKYSSEKDPAHSLFSGFFGKEWSEKYMQEFLFPLSQENNNSLF</sequence>
<evidence type="ECO:0000256" key="4">
    <source>
        <dbReference type="ARBA" id="ARBA00018659"/>
    </source>
</evidence>
<dbReference type="EMBL" id="QJUE01000006">
    <property type="protein sequence ID" value="PYE00644.1"/>
    <property type="molecule type" value="Genomic_DNA"/>
</dbReference>
<dbReference type="OrthoDB" id="527390at2"/>
<dbReference type="NCBIfam" id="NF009720">
    <property type="entry name" value="PRK13247.1"/>
    <property type="match status" value="1"/>
</dbReference>
<comment type="catalytic activity">
    <reaction evidence="6 7">
        <text>15,16-dihydrobiliverdin + oxidized 2[4Fe-4S]-[ferredoxin] = biliverdin IXalpha + reduced 2[4Fe-4S]-[ferredoxin] + 2 H(+)</text>
        <dbReference type="Rhea" id="RHEA:10168"/>
        <dbReference type="Rhea" id="RHEA-COMP:10002"/>
        <dbReference type="Rhea" id="RHEA-COMP:10004"/>
        <dbReference type="ChEBI" id="CHEBI:15378"/>
        <dbReference type="ChEBI" id="CHEBI:33722"/>
        <dbReference type="ChEBI" id="CHEBI:33723"/>
        <dbReference type="ChEBI" id="CHEBI:57899"/>
        <dbReference type="ChEBI" id="CHEBI:57991"/>
        <dbReference type="EC" id="1.3.7.2"/>
    </reaction>
</comment>
<dbReference type="InterPro" id="IPR009249">
    <property type="entry name" value="Ferredoxin-dep_bilin_Rdtase"/>
</dbReference>
<evidence type="ECO:0000256" key="7">
    <source>
        <dbReference type="HAMAP-Rule" id="MF_00792"/>
    </source>
</evidence>
<comment type="similarity">
    <text evidence="2 7">Belongs to the HY2 family.</text>
</comment>
<evidence type="ECO:0000256" key="5">
    <source>
        <dbReference type="ARBA" id="ARBA00023002"/>
    </source>
</evidence>
<gene>
    <name evidence="7" type="primary">pebA</name>
    <name evidence="8" type="ORF">DNJ73_08860</name>
</gene>
<reference evidence="8 9" key="1">
    <citation type="journal article" date="2018" name="Appl. Environ. Microbiol.">
        <title>Genome rearrangement shapes Prochlorococcus ecological adaptation.</title>
        <authorList>
            <person name="Yan W."/>
            <person name="Wei S."/>
            <person name="Wang Q."/>
            <person name="Xiao X."/>
            <person name="Zeng Q."/>
            <person name="Jiao N."/>
            <person name="Zhang R."/>
        </authorList>
    </citation>
    <scope>NUCLEOTIDE SEQUENCE [LARGE SCALE GENOMIC DNA]</scope>
    <source>
        <strain evidence="8 9">XMU1408</strain>
    </source>
</reference>
<organism evidence="8 9">
    <name type="scientific">Prochlorococcus marinus XMU1408</name>
    <dbReference type="NCBI Taxonomy" id="2213228"/>
    <lineage>
        <taxon>Bacteria</taxon>
        <taxon>Bacillati</taxon>
        <taxon>Cyanobacteriota</taxon>
        <taxon>Cyanophyceae</taxon>
        <taxon>Synechococcales</taxon>
        <taxon>Prochlorococcaceae</taxon>
        <taxon>Prochlorococcus</taxon>
    </lineage>
</organism>
<evidence type="ECO:0000313" key="9">
    <source>
        <dbReference type="Proteomes" id="UP000247807"/>
    </source>
</evidence>
<dbReference type="RefSeq" id="WP_158467343.1">
    <property type="nucleotide sequence ID" value="NZ_QJUE01000006.1"/>
</dbReference>
<dbReference type="InterPro" id="IPR023658">
    <property type="entry name" value="DiHydbiliverdin_OxRdtase"/>
</dbReference>
<accession>A0A318R257</accession>
<dbReference type="GO" id="GO:0010024">
    <property type="term" value="P:phytochromobilin biosynthetic process"/>
    <property type="evidence" value="ECO:0007669"/>
    <property type="project" value="InterPro"/>
</dbReference>